<evidence type="ECO:0000256" key="4">
    <source>
        <dbReference type="ARBA" id="ARBA00022946"/>
    </source>
</evidence>
<protein>
    <recommendedName>
        <fullName evidence="3">Altered inheritance of mitochondria protein 9, mitochondrial</fullName>
    </recommendedName>
    <alternativeName>
        <fullName evidence="6">Found in mitochondrial proteome protein 29</fullName>
    </alternativeName>
</protein>
<dbReference type="InterPro" id="IPR002575">
    <property type="entry name" value="Aminoglycoside_PTrfase"/>
</dbReference>
<sequence length="536" mass="60508">MPSILKRIGKLCRAQPVRQISITSRGKLIHPDELFAYTNGHFLVDEPRQLARRYVSFNLDALCSIAAGAGGVSSPITAIEKMEGGFSKAFLMRKQNGEEVIAKIPCRNAGPSVLTTASEVAVLEYVRHHTSIPVPRVFCWDSDSSNSVGVEYLIMEKAPGIPLFQRWGEMPELARMELIKNLTKLESELSAIRFPAYGGLYLCSSDAHPLDSFPLDHSIDPSKSYYLGSTCDRSFHFDKGEKAPRPNINAGVNSGPWSSLSELGISIARREILRITQNPPETKGTFHHGTVEEQIHLLEIAIPVMQQLDSHPILSQFSQPVLWHTDLHMGNIFVSSNDNSKVVSLIDWQSSSILPAFLQAQWPDFLKPPRKYVKGFVHPKLPENFDELDEESKSIALYEWNQAKMTKAYEVSNYLENRAAHNAMNAPPVFKELFVRCGETSEFGVLPLRECLIEISLNWTSLGFEVNSKEYESWHRIQQLARDCLDTDEDGWIAPDLDIVEKRRKNRELLAMLVEQMAGEKSPEEARRMWPYPDGN</sequence>
<evidence type="ECO:0000313" key="8">
    <source>
        <dbReference type="EMBL" id="EEP82215.1"/>
    </source>
</evidence>
<dbReference type="Proteomes" id="UP000002058">
    <property type="component" value="Unassembled WGS sequence"/>
</dbReference>
<keyword evidence="4" id="KW-0809">Transit peptide</keyword>
<feature type="domain" description="Aminoglycoside phosphotransferase" evidence="7">
    <location>
        <begin position="81"/>
        <end position="353"/>
    </location>
</feature>
<evidence type="ECO:0000256" key="6">
    <source>
        <dbReference type="ARBA" id="ARBA00031849"/>
    </source>
</evidence>
<comment type="similarity">
    <text evidence="2">Belongs to the AIM9 family.</text>
</comment>
<dbReference type="PANTHER" id="PTHR36091:SF1">
    <property type="entry name" value="ALTERED INHERITANCE OF MITOCHONDRIA PROTEIN 9, MITOCHONDRIAL"/>
    <property type="match status" value="1"/>
</dbReference>
<evidence type="ECO:0000259" key="7">
    <source>
        <dbReference type="Pfam" id="PF01636"/>
    </source>
</evidence>
<dbReference type="SUPFAM" id="SSF56112">
    <property type="entry name" value="Protein kinase-like (PK-like)"/>
    <property type="match status" value="1"/>
</dbReference>
<name>C4JY29_UNCRE</name>
<dbReference type="EMBL" id="CH476619">
    <property type="protein sequence ID" value="EEP82215.1"/>
    <property type="molecule type" value="Genomic_DNA"/>
</dbReference>
<evidence type="ECO:0000256" key="5">
    <source>
        <dbReference type="ARBA" id="ARBA00023128"/>
    </source>
</evidence>
<evidence type="ECO:0000256" key="3">
    <source>
        <dbReference type="ARBA" id="ARBA00016197"/>
    </source>
</evidence>
<dbReference type="KEGG" id="ure:UREG_07080"/>
<proteinExistence type="inferred from homology"/>
<dbReference type="RefSeq" id="XP_002582307.1">
    <property type="nucleotide sequence ID" value="XM_002582261.1"/>
</dbReference>
<dbReference type="Gene3D" id="3.30.200.20">
    <property type="entry name" value="Phosphorylase Kinase, domain 1"/>
    <property type="match status" value="1"/>
</dbReference>
<organism evidence="8 9">
    <name type="scientific">Uncinocarpus reesii (strain UAMH 1704)</name>
    <dbReference type="NCBI Taxonomy" id="336963"/>
    <lineage>
        <taxon>Eukaryota</taxon>
        <taxon>Fungi</taxon>
        <taxon>Dikarya</taxon>
        <taxon>Ascomycota</taxon>
        <taxon>Pezizomycotina</taxon>
        <taxon>Eurotiomycetes</taxon>
        <taxon>Eurotiomycetidae</taxon>
        <taxon>Onygenales</taxon>
        <taxon>Onygenaceae</taxon>
        <taxon>Uncinocarpus</taxon>
    </lineage>
</organism>
<dbReference type="InParanoid" id="C4JY29"/>
<dbReference type="GO" id="GO:0005739">
    <property type="term" value="C:mitochondrion"/>
    <property type="evidence" value="ECO:0007669"/>
    <property type="project" value="UniProtKB-SubCell"/>
</dbReference>
<dbReference type="HOGENOM" id="CLU_019189_1_1_1"/>
<dbReference type="FunCoup" id="C4JY29">
    <property type="interactions" value="14"/>
</dbReference>
<evidence type="ECO:0000313" key="9">
    <source>
        <dbReference type="Proteomes" id="UP000002058"/>
    </source>
</evidence>
<keyword evidence="5" id="KW-0496">Mitochondrion</keyword>
<comment type="subcellular location">
    <subcellularLocation>
        <location evidence="1">Mitochondrion</location>
    </subcellularLocation>
</comment>
<dbReference type="Pfam" id="PF01636">
    <property type="entry name" value="APH"/>
    <property type="match status" value="1"/>
</dbReference>
<dbReference type="InterPro" id="IPR051035">
    <property type="entry name" value="Mito_inheritance_9"/>
</dbReference>
<dbReference type="GeneID" id="8443227"/>
<dbReference type="Gene3D" id="3.90.1200.10">
    <property type="match status" value="1"/>
</dbReference>
<dbReference type="OMA" id="FLQAQWP"/>
<keyword evidence="9" id="KW-1185">Reference proteome</keyword>
<dbReference type="InterPro" id="IPR011009">
    <property type="entry name" value="Kinase-like_dom_sf"/>
</dbReference>
<reference evidence="9" key="1">
    <citation type="journal article" date="2009" name="Genome Res.">
        <title>Comparative genomic analyses of the human fungal pathogens Coccidioides and their relatives.</title>
        <authorList>
            <person name="Sharpton T.J."/>
            <person name="Stajich J.E."/>
            <person name="Rounsley S.D."/>
            <person name="Gardner M.J."/>
            <person name="Wortman J.R."/>
            <person name="Jordar V.S."/>
            <person name="Maiti R."/>
            <person name="Kodira C.D."/>
            <person name="Neafsey D.E."/>
            <person name="Zeng Q."/>
            <person name="Hung C.-Y."/>
            <person name="McMahan C."/>
            <person name="Muszewska A."/>
            <person name="Grynberg M."/>
            <person name="Mandel M.A."/>
            <person name="Kellner E.M."/>
            <person name="Barker B.M."/>
            <person name="Galgiani J.N."/>
            <person name="Orbach M.J."/>
            <person name="Kirkland T.N."/>
            <person name="Cole G.T."/>
            <person name="Henn M.R."/>
            <person name="Birren B.W."/>
            <person name="Taylor J.W."/>
        </authorList>
    </citation>
    <scope>NUCLEOTIDE SEQUENCE [LARGE SCALE GENOMIC DNA]</scope>
    <source>
        <strain evidence="9">UAMH 1704</strain>
    </source>
</reference>
<dbReference type="OrthoDB" id="2906425at2759"/>
<gene>
    <name evidence="8" type="ORF">UREG_07080</name>
</gene>
<dbReference type="STRING" id="336963.C4JY29"/>
<dbReference type="AlphaFoldDB" id="C4JY29"/>
<evidence type="ECO:0000256" key="2">
    <source>
        <dbReference type="ARBA" id="ARBA00005543"/>
    </source>
</evidence>
<dbReference type="PANTHER" id="PTHR36091">
    <property type="entry name" value="ALTERED INHERITANCE OF MITOCHONDRIA PROTEIN 9, MITOCHONDRIAL"/>
    <property type="match status" value="1"/>
</dbReference>
<dbReference type="VEuPathDB" id="FungiDB:UREG_07080"/>
<dbReference type="eggNOG" id="ENOG502SIUS">
    <property type="taxonomic scope" value="Eukaryota"/>
</dbReference>
<evidence type="ECO:0000256" key="1">
    <source>
        <dbReference type="ARBA" id="ARBA00004173"/>
    </source>
</evidence>
<accession>C4JY29</accession>